<evidence type="ECO:0000313" key="2">
    <source>
        <dbReference type="Proteomes" id="UP001281147"/>
    </source>
</evidence>
<dbReference type="Proteomes" id="UP001281147">
    <property type="component" value="Unassembled WGS sequence"/>
</dbReference>
<keyword evidence="2" id="KW-1185">Reference proteome</keyword>
<protein>
    <submittedName>
        <fullName evidence="1">Uncharacterized protein</fullName>
    </submittedName>
</protein>
<accession>A0ACC3MDZ1</accession>
<dbReference type="EMBL" id="JAUTXU010000324">
    <property type="protein sequence ID" value="KAK3686361.1"/>
    <property type="molecule type" value="Genomic_DNA"/>
</dbReference>
<sequence>MELEDSFYTSNKPAIAYNPSRTQSARTPEVEKGLDRRYRDSPAPYCLPSSGYPYSPPTRSSSSSGYLDPRHNIGYPSQQAYPSTNLFPLPTTGGDDYAHGPADPDARQQQQRAASCPPNDPTGDVHTDFNLSGDTGVTSWESSEDPDFEREMWKETVCTIQSSNYKSPPQRLTTVEDLNDISTILNPTGYFAQIDSISVGVAQICRADRLPSYNGGEREPMQDWTPSESNNYLMDEILRAIELMQEQGFCNESIIVFAEHPIRPNVIQAGTIGTQCQEAPRDCAYGSAYGRWEQPFRRKYQI</sequence>
<gene>
    <name evidence="1" type="ORF">LTR37_019904</name>
</gene>
<evidence type="ECO:0000313" key="1">
    <source>
        <dbReference type="EMBL" id="KAK3686361.1"/>
    </source>
</evidence>
<name>A0ACC3MDZ1_9PEZI</name>
<organism evidence="1 2">
    <name type="scientific">Vermiconidia calcicola</name>
    <dbReference type="NCBI Taxonomy" id="1690605"/>
    <lineage>
        <taxon>Eukaryota</taxon>
        <taxon>Fungi</taxon>
        <taxon>Dikarya</taxon>
        <taxon>Ascomycota</taxon>
        <taxon>Pezizomycotina</taxon>
        <taxon>Dothideomycetes</taxon>
        <taxon>Dothideomycetidae</taxon>
        <taxon>Mycosphaerellales</taxon>
        <taxon>Extremaceae</taxon>
        <taxon>Vermiconidia</taxon>
    </lineage>
</organism>
<reference evidence="1" key="1">
    <citation type="submission" date="2023-07" db="EMBL/GenBank/DDBJ databases">
        <title>Black Yeasts Isolated from many extreme environments.</title>
        <authorList>
            <person name="Coleine C."/>
            <person name="Stajich J.E."/>
            <person name="Selbmann L."/>
        </authorList>
    </citation>
    <scope>NUCLEOTIDE SEQUENCE</scope>
    <source>
        <strain evidence="1">CCFEE 5714</strain>
    </source>
</reference>
<proteinExistence type="predicted"/>
<comment type="caution">
    <text evidence="1">The sequence shown here is derived from an EMBL/GenBank/DDBJ whole genome shotgun (WGS) entry which is preliminary data.</text>
</comment>